<feature type="domain" description="Dynein heavy chain 3 AAA+ lid" evidence="3">
    <location>
        <begin position="355"/>
        <end position="444"/>
    </location>
</feature>
<evidence type="ECO:0000259" key="2">
    <source>
        <dbReference type="Pfam" id="PF17852"/>
    </source>
</evidence>
<dbReference type="Gene3D" id="3.40.50.300">
    <property type="entry name" value="P-loop containing nucleotide triphosphate hydrolases"/>
    <property type="match status" value="1"/>
</dbReference>
<dbReference type="Gene3D" id="1.10.472.130">
    <property type="match status" value="1"/>
</dbReference>
<dbReference type="Pfam" id="PF12775">
    <property type="entry name" value="AAA_7"/>
    <property type="match status" value="1"/>
</dbReference>
<dbReference type="Gene3D" id="1.20.920.30">
    <property type="match status" value="1"/>
</dbReference>
<dbReference type="GO" id="GO:0051959">
    <property type="term" value="F:dynein light intermediate chain binding"/>
    <property type="evidence" value="ECO:0007669"/>
    <property type="project" value="InterPro"/>
</dbReference>
<dbReference type="Proteomes" id="UP000324800">
    <property type="component" value="Unassembled WGS sequence"/>
</dbReference>
<dbReference type="PANTHER" id="PTHR22878:SF68">
    <property type="entry name" value="DYNEIN HEAVY CHAIN 6, AXONEMAL-LIKE"/>
    <property type="match status" value="1"/>
</dbReference>
<dbReference type="EMBL" id="SNRW01029116">
    <property type="protein sequence ID" value="KAA6358963.1"/>
    <property type="molecule type" value="Genomic_DNA"/>
</dbReference>
<feature type="region of interest" description="Disordered" evidence="1">
    <location>
        <begin position="62"/>
        <end position="85"/>
    </location>
</feature>
<accession>A0A5J4TMF9</accession>
<protein>
    <submittedName>
        <fullName evidence="4">Putative dynein heavy chain</fullName>
    </submittedName>
</protein>
<feature type="domain" description="Dynein heavy chain AAA 5 extension" evidence="2">
    <location>
        <begin position="9"/>
        <end position="59"/>
    </location>
</feature>
<organism evidence="4 5">
    <name type="scientific">Streblomastix strix</name>
    <dbReference type="NCBI Taxonomy" id="222440"/>
    <lineage>
        <taxon>Eukaryota</taxon>
        <taxon>Metamonada</taxon>
        <taxon>Preaxostyla</taxon>
        <taxon>Oxymonadida</taxon>
        <taxon>Streblomastigidae</taxon>
        <taxon>Streblomastix</taxon>
    </lineage>
</organism>
<dbReference type="InterPro" id="IPR041589">
    <property type="entry name" value="DNAH3_AAA_lid_1"/>
</dbReference>
<feature type="non-terminal residue" evidence="4">
    <location>
        <position position="451"/>
    </location>
</feature>
<evidence type="ECO:0000256" key="1">
    <source>
        <dbReference type="SAM" id="MobiDB-lite"/>
    </source>
</evidence>
<dbReference type="OrthoDB" id="5593012at2759"/>
<dbReference type="GO" id="GO:0007018">
    <property type="term" value="P:microtubule-based movement"/>
    <property type="evidence" value="ECO:0007669"/>
    <property type="project" value="InterPro"/>
</dbReference>
<gene>
    <name evidence="4" type="ORF">EZS28_045510</name>
</gene>
<dbReference type="AlphaFoldDB" id="A0A5J4TMF9"/>
<proteinExistence type="predicted"/>
<comment type="caution">
    <text evidence="4">The sequence shown here is derived from an EMBL/GenBank/DDBJ whole genome shotgun (WGS) entry which is preliminary data.</text>
</comment>
<dbReference type="PANTHER" id="PTHR22878">
    <property type="entry name" value="DYNEIN HEAVY CHAIN 6, AXONEMAL-LIKE-RELATED"/>
    <property type="match status" value="1"/>
</dbReference>
<dbReference type="Pfam" id="PF17857">
    <property type="entry name" value="AAA_lid_1"/>
    <property type="match status" value="1"/>
</dbReference>
<evidence type="ECO:0000313" key="4">
    <source>
        <dbReference type="EMBL" id="KAA6358963.1"/>
    </source>
</evidence>
<dbReference type="GO" id="GO:0030286">
    <property type="term" value="C:dynein complex"/>
    <property type="evidence" value="ECO:0007669"/>
    <property type="project" value="InterPro"/>
</dbReference>
<dbReference type="InterPro" id="IPR027417">
    <property type="entry name" value="P-loop_NTPase"/>
</dbReference>
<name>A0A5J4TMF9_9EUKA</name>
<dbReference type="Pfam" id="PF17852">
    <property type="entry name" value="Dynein_AAA_lid"/>
    <property type="match status" value="1"/>
</dbReference>
<dbReference type="InterPro" id="IPR041466">
    <property type="entry name" value="Dynein_AAA5_ext"/>
</dbReference>
<dbReference type="InterPro" id="IPR026983">
    <property type="entry name" value="DHC"/>
</dbReference>
<evidence type="ECO:0000259" key="3">
    <source>
        <dbReference type="Pfam" id="PF17857"/>
    </source>
</evidence>
<sequence>MLNNKKYYEDQYPASLAAKHFVFALIWTFGASLDDQSKPRFNEFLIGLITLDWGMTSGGDNDDNEIDIKKDNQQDGVGGKNKTTSNQTNYKAASQFLTSEAFMQLLVSITFPRGASVFDVIINESNNQWERWASRVPVYKYDPQQPYEEIVVQTQDTVATTTLLNMLIKSHTNILITGTTGTGKTIVVNDFLHIPDIQDKSLFFQINFSAQTSAKGTQEVLEGRLTHRRSNLIGPPVGKQGIVFVDDLNTPTPEIYFAQPPIELLRQCIDQKGIYDRKKLTFIHLTETVFVAACGPPGGGRHEITQRLTRLFHTIGMPQVGTSAMTQIFSAIITGFLTNQKPALPQTVQELAKPLVDATVFLYNKACTTFLPTPSKSHYTFNLRDASSLVSGVLHASPGCYQIPLILVKLWSHEGCRVFRDRLIDDTDRNLFDCVLMGVLNKYYIRPEPDE</sequence>
<evidence type="ECO:0000313" key="5">
    <source>
        <dbReference type="Proteomes" id="UP000324800"/>
    </source>
</evidence>
<reference evidence="4 5" key="1">
    <citation type="submission" date="2019-03" db="EMBL/GenBank/DDBJ databases">
        <title>Single cell metagenomics reveals metabolic interactions within the superorganism composed of flagellate Streblomastix strix and complex community of Bacteroidetes bacteria on its surface.</title>
        <authorList>
            <person name="Treitli S.C."/>
            <person name="Kolisko M."/>
            <person name="Husnik F."/>
            <person name="Keeling P."/>
            <person name="Hampl V."/>
        </authorList>
    </citation>
    <scope>NUCLEOTIDE SEQUENCE [LARGE SCALE GENOMIC DNA]</scope>
    <source>
        <strain evidence="4">ST1C</strain>
    </source>
</reference>
<dbReference type="SUPFAM" id="SSF52540">
    <property type="entry name" value="P-loop containing nucleoside triphosphate hydrolases"/>
    <property type="match status" value="1"/>
</dbReference>
<dbReference type="GO" id="GO:0045505">
    <property type="term" value="F:dynein intermediate chain binding"/>
    <property type="evidence" value="ECO:0007669"/>
    <property type="project" value="InterPro"/>
</dbReference>